<evidence type="ECO:0008006" key="3">
    <source>
        <dbReference type="Google" id="ProtNLM"/>
    </source>
</evidence>
<accession>A0AA86N3W0</accession>
<organism evidence="1 2">
    <name type="scientific">Nitrospira tepida</name>
    <dbReference type="NCBI Taxonomy" id="2973512"/>
    <lineage>
        <taxon>Bacteria</taxon>
        <taxon>Pseudomonadati</taxon>
        <taxon>Nitrospirota</taxon>
        <taxon>Nitrospiria</taxon>
        <taxon>Nitrospirales</taxon>
        <taxon>Nitrospiraceae</taxon>
        <taxon>Nitrospira</taxon>
    </lineage>
</organism>
<proteinExistence type="predicted"/>
<dbReference type="Proteomes" id="UP001179121">
    <property type="component" value="Chromosome"/>
</dbReference>
<dbReference type="AlphaFoldDB" id="A0AA86N3W0"/>
<dbReference type="EMBL" id="OX365700">
    <property type="protein sequence ID" value="CAI4034166.1"/>
    <property type="molecule type" value="Genomic_DNA"/>
</dbReference>
<protein>
    <recommendedName>
        <fullName evidence="3">Lipocalin-like domain-containing protein</fullName>
    </recommendedName>
</protein>
<evidence type="ECO:0000313" key="2">
    <source>
        <dbReference type="Proteomes" id="UP001179121"/>
    </source>
</evidence>
<dbReference type="KEGG" id="nti:DNFV4_04610"/>
<evidence type="ECO:0000313" key="1">
    <source>
        <dbReference type="EMBL" id="CAI4034166.1"/>
    </source>
</evidence>
<keyword evidence="2" id="KW-1185">Reference proteome</keyword>
<reference evidence="1" key="1">
    <citation type="submission" date="2022-10" db="EMBL/GenBank/DDBJ databases">
        <authorList>
            <person name="Koch H."/>
        </authorList>
    </citation>
    <scope>NUCLEOTIDE SEQUENCE</scope>
    <source>
        <strain evidence="1">DNF</strain>
    </source>
</reference>
<gene>
    <name evidence="1" type="ORF">DNFV4_04610</name>
</gene>
<sequence>MGRFSWAGDLSSKAMPLPSIAASLEIDSSATRSCRRMDLLGTWQLVTYSARFRAKDPTAPYLYPHQLFQFSIDGSMKSAHSPKAFIESPGHILGKVPSVLRYEMDPDYPGLVMVKSSGPGAAAETWQCLTITSDRQNPNHPVSVGTGDLVMTLMGRNGEPLFIRYLRKPSRR</sequence>
<name>A0AA86N3W0_9BACT</name>